<feature type="non-terminal residue" evidence="12">
    <location>
        <position position="1"/>
    </location>
</feature>
<dbReference type="InterPro" id="IPR023395">
    <property type="entry name" value="MCP_dom_sf"/>
</dbReference>
<keyword evidence="5" id="KW-0677">Repeat</keyword>
<keyword evidence="13" id="KW-1185">Reference proteome</keyword>
<keyword evidence="9 10" id="KW-0472">Membrane</keyword>
<gene>
    <name evidence="12" type="primary">Slc25a47_1</name>
    <name evidence="12" type="ORF">OXYMAD_R04508</name>
</gene>
<dbReference type="OrthoDB" id="193856at2759"/>
<dbReference type="SUPFAM" id="SSF103506">
    <property type="entry name" value="Mitochondrial carrier"/>
    <property type="match status" value="1"/>
</dbReference>
<reference evidence="12 13" key="1">
    <citation type="submission" date="2019-09" db="EMBL/GenBank/DDBJ databases">
        <title>Bird 10,000 Genomes (B10K) Project - Family phase.</title>
        <authorList>
            <person name="Zhang G."/>
        </authorList>
    </citation>
    <scope>NUCLEOTIDE SEQUENCE [LARGE SCALE GENOMIC DNA]</scope>
    <source>
        <strain evidence="12">B10K-DU-002-81</strain>
    </source>
</reference>
<evidence type="ECO:0000256" key="4">
    <source>
        <dbReference type="ARBA" id="ARBA00022692"/>
    </source>
</evidence>
<dbReference type="GO" id="GO:0022857">
    <property type="term" value="F:transmembrane transporter activity"/>
    <property type="evidence" value="ECO:0007669"/>
    <property type="project" value="TreeGrafter"/>
</dbReference>
<keyword evidence="7" id="KW-1133">Transmembrane helix</keyword>
<keyword evidence="3 11" id="KW-0813">Transport</keyword>
<evidence type="ECO:0000256" key="8">
    <source>
        <dbReference type="ARBA" id="ARBA00023128"/>
    </source>
</evidence>
<sequence length="86" mass="9112">VRIQTENHYKGFWHCVQETYRTEKVRGFYKGVTASALAVSVVSSVSFGTYRNALGALCQLRHGAADARPSAVDVALAGAAAGAARV</sequence>
<proteinExistence type="inferred from homology"/>
<dbReference type="InterPro" id="IPR018108">
    <property type="entry name" value="MCP_transmembrane"/>
</dbReference>
<evidence type="ECO:0000256" key="10">
    <source>
        <dbReference type="PROSITE-ProRule" id="PRU00282"/>
    </source>
</evidence>
<accession>A0A7L2R629</accession>
<dbReference type="PROSITE" id="PS50920">
    <property type="entry name" value="SOLCAR"/>
    <property type="match status" value="1"/>
</dbReference>
<dbReference type="AlphaFoldDB" id="A0A7L2R629"/>
<comment type="similarity">
    <text evidence="2 11">Belongs to the mitochondrial carrier (TC 2.A.29) family.</text>
</comment>
<keyword evidence="6" id="KW-0999">Mitochondrion inner membrane</keyword>
<dbReference type="EMBL" id="VYZR01364775">
    <property type="protein sequence ID" value="NXS04335.1"/>
    <property type="molecule type" value="Genomic_DNA"/>
</dbReference>
<evidence type="ECO:0000256" key="5">
    <source>
        <dbReference type="ARBA" id="ARBA00022737"/>
    </source>
</evidence>
<comment type="subcellular location">
    <subcellularLocation>
        <location evidence="1">Mitochondrion inner membrane</location>
        <topology evidence="1">Multi-pass membrane protein</topology>
    </subcellularLocation>
</comment>
<dbReference type="GO" id="GO:0005743">
    <property type="term" value="C:mitochondrial inner membrane"/>
    <property type="evidence" value="ECO:0007669"/>
    <property type="project" value="UniProtKB-SubCell"/>
</dbReference>
<feature type="repeat" description="Solcar" evidence="10">
    <location>
        <begin position="1"/>
        <end position="56"/>
    </location>
</feature>
<dbReference type="Proteomes" id="UP000570288">
    <property type="component" value="Unassembled WGS sequence"/>
</dbReference>
<comment type="caution">
    <text evidence="12">The sequence shown here is derived from an EMBL/GenBank/DDBJ whole genome shotgun (WGS) entry which is preliminary data.</text>
</comment>
<keyword evidence="8" id="KW-0496">Mitochondrion</keyword>
<evidence type="ECO:0000256" key="11">
    <source>
        <dbReference type="RuleBase" id="RU000488"/>
    </source>
</evidence>
<feature type="non-terminal residue" evidence="12">
    <location>
        <position position="86"/>
    </location>
</feature>
<dbReference type="PANTHER" id="PTHR45624:SF3">
    <property type="entry name" value="SOLUTE CARRIER FAMILY 25 MEMBER 47"/>
    <property type="match status" value="1"/>
</dbReference>
<evidence type="ECO:0000256" key="2">
    <source>
        <dbReference type="ARBA" id="ARBA00006375"/>
    </source>
</evidence>
<dbReference type="InterPro" id="IPR050567">
    <property type="entry name" value="Mitochondrial_Carrier"/>
</dbReference>
<dbReference type="PANTHER" id="PTHR45624">
    <property type="entry name" value="MITOCHONDRIAL BASIC AMINO ACIDS TRANSPORTER-RELATED"/>
    <property type="match status" value="1"/>
</dbReference>
<name>A0A7L2R629_9PASS</name>
<evidence type="ECO:0000313" key="13">
    <source>
        <dbReference type="Proteomes" id="UP000570288"/>
    </source>
</evidence>
<dbReference type="Pfam" id="PF00153">
    <property type="entry name" value="Mito_carr"/>
    <property type="match status" value="1"/>
</dbReference>
<evidence type="ECO:0000313" key="12">
    <source>
        <dbReference type="EMBL" id="NXS04335.1"/>
    </source>
</evidence>
<dbReference type="Gene3D" id="1.50.40.10">
    <property type="entry name" value="Mitochondrial carrier domain"/>
    <property type="match status" value="1"/>
</dbReference>
<organism evidence="12 13">
    <name type="scientific">Oxylabes madagascariensis</name>
    <name type="common">white-throated Oxylabes</name>
    <dbReference type="NCBI Taxonomy" id="98144"/>
    <lineage>
        <taxon>Eukaryota</taxon>
        <taxon>Metazoa</taxon>
        <taxon>Chordata</taxon>
        <taxon>Craniata</taxon>
        <taxon>Vertebrata</taxon>
        <taxon>Euteleostomi</taxon>
        <taxon>Archelosauria</taxon>
        <taxon>Archosauria</taxon>
        <taxon>Dinosauria</taxon>
        <taxon>Saurischia</taxon>
        <taxon>Theropoda</taxon>
        <taxon>Coelurosauria</taxon>
        <taxon>Aves</taxon>
        <taxon>Neognathae</taxon>
        <taxon>Neoaves</taxon>
        <taxon>Telluraves</taxon>
        <taxon>Australaves</taxon>
        <taxon>Passeriformes</taxon>
        <taxon>Sylvioidea</taxon>
        <taxon>Timaliidae</taxon>
        <taxon>Oxylabes</taxon>
    </lineage>
</organism>
<evidence type="ECO:0000256" key="1">
    <source>
        <dbReference type="ARBA" id="ARBA00004448"/>
    </source>
</evidence>
<evidence type="ECO:0000256" key="7">
    <source>
        <dbReference type="ARBA" id="ARBA00022989"/>
    </source>
</evidence>
<evidence type="ECO:0000256" key="9">
    <source>
        <dbReference type="ARBA" id="ARBA00023136"/>
    </source>
</evidence>
<evidence type="ECO:0000256" key="6">
    <source>
        <dbReference type="ARBA" id="ARBA00022792"/>
    </source>
</evidence>
<protein>
    <submittedName>
        <fullName evidence="12">S2547 protein</fullName>
    </submittedName>
</protein>
<keyword evidence="4 10" id="KW-0812">Transmembrane</keyword>
<evidence type="ECO:0000256" key="3">
    <source>
        <dbReference type="ARBA" id="ARBA00022448"/>
    </source>
</evidence>